<organism evidence="8 9">
    <name type="scientific">Blastochloris viridis</name>
    <name type="common">Rhodopseudomonas viridis</name>
    <dbReference type="NCBI Taxonomy" id="1079"/>
    <lineage>
        <taxon>Bacteria</taxon>
        <taxon>Pseudomonadati</taxon>
        <taxon>Pseudomonadota</taxon>
        <taxon>Alphaproteobacteria</taxon>
        <taxon>Hyphomicrobiales</taxon>
        <taxon>Blastochloridaceae</taxon>
        <taxon>Blastochloris</taxon>
    </lineage>
</organism>
<evidence type="ECO:0000256" key="4">
    <source>
        <dbReference type="ARBA" id="ARBA00023172"/>
    </source>
</evidence>
<dbReference type="GO" id="GO:0006310">
    <property type="term" value="P:DNA recombination"/>
    <property type="evidence" value="ECO:0007669"/>
    <property type="project" value="UniProtKB-KW"/>
</dbReference>
<keyword evidence="2" id="KW-0229">DNA integration</keyword>
<dbReference type="InterPro" id="IPR050808">
    <property type="entry name" value="Phage_Integrase"/>
</dbReference>
<dbReference type="EMBL" id="VAFM01000001">
    <property type="protein sequence ID" value="TKW61095.1"/>
    <property type="molecule type" value="Genomic_DNA"/>
</dbReference>
<evidence type="ECO:0000256" key="5">
    <source>
        <dbReference type="PROSITE-ProRule" id="PRU01248"/>
    </source>
</evidence>
<dbReference type="InterPro" id="IPR038488">
    <property type="entry name" value="Integrase_DNA-bd_sf"/>
</dbReference>
<dbReference type="GO" id="GO:0003677">
    <property type="term" value="F:DNA binding"/>
    <property type="evidence" value="ECO:0007669"/>
    <property type="project" value="UniProtKB-UniRule"/>
</dbReference>
<evidence type="ECO:0000259" key="7">
    <source>
        <dbReference type="PROSITE" id="PS51900"/>
    </source>
</evidence>
<accession>A0A6N4RAI5</accession>
<feature type="domain" description="Core-binding (CB)" evidence="7">
    <location>
        <begin position="103"/>
        <end position="182"/>
    </location>
</feature>
<comment type="caution">
    <text evidence="8">The sequence shown here is derived from an EMBL/GenBank/DDBJ whole genome shotgun (WGS) entry which is preliminary data.</text>
</comment>
<evidence type="ECO:0000256" key="3">
    <source>
        <dbReference type="ARBA" id="ARBA00023125"/>
    </source>
</evidence>
<dbReference type="AlphaFoldDB" id="A0A6N4RAI5"/>
<dbReference type="InterPro" id="IPR013762">
    <property type="entry name" value="Integrase-like_cat_sf"/>
</dbReference>
<evidence type="ECO:0000313" key="9">
    <source>
        <dbReference type="Proteomes" id="UP000320948"/>
    </source>
</evidence>
<dbReference type="InterPro" id="IPR002104">
    <property type="entry name" value="Integrase_catalytic"/>
</dbReference>
<dbReference type="CDD" id="cd00801">
    <property type="entry name" value="INT_P4_C"/>
    <property type="match status" value="1"/>
</dbReference>
<feature type="domain" description="Tyr recombinase" evidence="6">
    <location>
        <begin position="205"/>
        <end position="379"/>
    </location>
</feature>
<dbReference type="Pfam" id="PF13356">
    <property type="entry name" value="Arm-DNA-bind_3"/>
    <property type="match status" value="1"/>
</dbReference>
<protein>
    <submittedName>
        <fullName evidence="8">DUF4102 domain-containing protein</fullName>
    </submittedName>
</protein>
<proteinExistence type="inferred from homology"/>
<dbReference type="Pfam" id="PF00589">
    <property type="entry name" value="Phage_integrase"/>
    <property type="match status" value="1"/>
</dbReference>
<dbReference type="Pfam" id="PF22022">
    <property type="entry name" value="Phage_int_M"/>
    <property type="match status" value="1"/>
</dbReference>
<evidence type="ECO:0000256" key="1">
    <source>
        <dbReference type="ARBA" id="ARBA00008857"/>
    </source>
</evidence>
<dbReference type="Proteomes" id="UP000320948">
    <property type="component" value="Unassembled WGS sequence"/>
</dbReference>
<reference evidence="8 9" key="1">
    <citation type="journal article" date="2017" name="Nat. Commun.">
        <title>In situ click chemistry generation of cyclooxygenase-2 inhibitors.</title>
        <authorList>
            <person name="Bhardwaj A."/>
            <person name="Kaur J."/>
            <person name="Wuest M."/>
            <person name="Wuest F."/>
        </authorList>
    </citation>
    <scope>NUCLEOTIDE SEQUENCE [LARGE SCALE GENOMIC DNA]</scope>
    <source>
        <strain evidence="8">S2_018_000_R2_106</strain>
    </source>
</reference>
<dbReference type="SUPFAM" id="SSF56349">
    <property type="entry name" value="DNA breaking-rejoining enzymes"/>
    <property type="match status" value="1"/>
</dbReference>
<comment type="similarity">
    <text evidence="1">Belongs to the 'phage' integrase family.</text>
</comment>
<dbReference type="Gene3D" id="1.10.150.130">
    <property type="match status" value="1"/>
</dbReference>
<dbReference type="PANTHER" id="PTHR30629">
    <property type="entry name" value="PROPHAGE INTEGRASE"/>
    <property type="match status" value="1"/>
</dbReference>
<dbReference type="PROSITE" id="PS51900">
    <property type="entry name" value="CB"/>
    <property type="match status" value="1"/>
</dbReference>
<evidence type="ECO:0000256" key="2">
    <source>
        <dbReference type="ARBA" id="ARBA00022908"/>
    </source>
</evidence>
<dbReference type="InterPro" id="IPR010998">
    <property type="entry name" value="Integrase_recombinase_N"/>
</dbReference>
<evidence type="ECO:0000259" key="6">
    <source>
        <dbReference type="PROSITE" id="PS51898"/>
    </source>
</evidence>
<gene>
    <name evidence="8" type="ORF">DI628_00240</name>
</gene>
<dbReference type="GO" id="GO:0015074">
    <property type="term" value="P:DNA integration"/>
    <property type="evidence" value="ECO:0007669"/>
    <property type="project" value="UniProtKB-KW"/>
</dbReference>
<dbReference type="PROSITE" id="PS51898">
    <property type="entry name" value="TYR_RECOMBINASE"/>
    <property type="match status" value="1"/>
</dbReference>
<keyword evidence="3 5" id="KW-0238">DNA-binding</keyword>
<evidence type="ECO:0000313" key="8">
    <source>
        <dbReference type="EMBL" id="TKW61095.1"/>
    </source>
</evidence>
<dbReference type="InterPro" id="IPR053876">
    <property type="entry name" value="Phage_int_M"/>
</dbReference>
<sequence length="402" mass="45827">MPIKILPLTAIKIAKARPAEKPYYLRDGEGLRLLVRPTGTKTWQYEYKFNGTPKIHTLGDLDMIDLAEARERRTEARKLLKAGIDPHTAKTTEKLRVMEEGANTFEKIAREWLGKQDFAPKHGKNVLSRMEKDVFKAIGHMPINDIQTKDIVSILHAIEARDAPNVAQRINQYCISVFDYAILSARCVGNPAQTCRKLVKLPPIQNRPHLKEAELPDFLQSLQDAKQGKMTLAVRLLALTFLRPGELRTALWTDVDDEKKQICIPAERMKENREHIVPLSNQALATLTQLQELTGRSIYLLPGQKLTKPVSDVALIKAVTKLTKGKARPHGFRHTASTILNEKDYNRDHIEMQLAHIEGNKVRGTYNKAKYLEQRTVMMQQWADYLDEQLKKAQKGTPHETR</sequence>
<dbReference type="Gene3D" id="1.10.443.10">
    <property type="entry name" value="Intergrase catalytic core"/>
    <property type="match status" value="1"/>
</dbReference>
<dbReference type="PANTHER" id="PTHR30629:SF2">
    <property type="entry name" value="PROPHAGE INTEGRASE INTS-RELATED"/>
    <property type="match status" value="1"/>
</dbReference>
<dbReference type="InterPro" id="IPR011010">
    <property type="entry name" value="DNA_brk_join_enz"/>
</dbReference>
<dbReference type="Gene3D" id="3.30.160.390">
    <property type="entry name" value="Integrase, DNA-binding domain"/>
    <property type="match status" value="1"/>
</dbReference>
<keyword evidence="4" id="KW-0233">DNA recombination</keyword>
<dbReference type="InterPro" id="IPR025166">
    <property type="entry name" value="Integrase_DNA_bind_dom"/>
</dbReference>
<dbReference type="InterPro" id="IPR044068">
    <property type="entry name" value="CB"/>
</dbReference>
<name>A0A6N4RAI5_BLAVI</name>